<protein>
    <submittedName>
        <fullName evidence="1">Uncharacterized protein</fullName>
    </submittedName>
</protein>
<accession>A0A0E3BQJ4</accession>
<reference evidence="1 2" key="1">
    <citation type="submission" date="2013-09" db="EMBL/GenBank/DDBJ databases">
        <title>High correlation between genotypes and phenotypes of environmental bacteria Comamonas testosteroni strains.</title>
        <authorList>
            <person name="Liu L."/>
            <person name="Zhu W."/>
            <person name="Xia X."/>
            <person name="Xu B."/>
            <person name="Luo M."/>
            <person name="Wang G."/>
        </authorList>
    </citation>
    <scope>NUCLEOTIDE SEQUENCE [LARGE SCALE GENOMIC DNA]</scope>
    <source>
        <strain evidence="1 2">DF2</strain>
    </source>
</reference>
<keyword evidence="2" id="KW-1185">Reference proteome</keyword>
<dbReference type="RefSeq" id="WP_034389593.1">
    <property type="nucleotide sequence ID" value="NZ_AWTM01000132.1"/>
</dbReference>
<evidence type="ECO:0000313" key="2">
    <source>
        <dbReference type="Proteomes" id="UP000029549"/>
    </source>
</evidence>
<comment type="caution">
    <text evidence="1">The sequence shown here is derived from an EMBL/GenBank/DDBJ whole genome shotgun (WGS) entry which is preliminary data.</text>
</comment>
<sequence length="120" mass="13192">MAVKKKSKPTNVSTAVDTRQVDPAEFHTFEDAAIKLYVDTPLKMQVGPFISKIAFGTDEQAENTPAELVLTMPTPQLLELANGVFSMLGQTHVRNGMASQIKTFLQQVRDVPEEQAQSDS</sequence>
<gene>
    <name evidence="1" type="ORF">P608_24900</name>
</gene>
<name>A0A0E3BQJ4_9BURK</name>
<evidence type="ECO:0000313" key="1">
    <source>
        <dbReference type="EMBL" id="KGH03996.1"/>
    </source>
</evidence>
<organism evidence="1 2">
    <name type="scientific">Comamonas thiooxydans</name>
    <dbReference type="NCBI Taxonomy" id="363952"/>
    <lineage>
        <taxon>Bacteria</taxon>
        <taxon>Pseudomonadati</taxon>
        <taxon>Pseudomonadota</taxon>
        <taxon>Betaproteobacteria</taxon>
        <taxon>Burkholderiales</taxon>
        <taxon>Comamonadaceae</taxon>
        <taxon>Comamonas</taxon>
    </lineage>
</organism>
<proteinExistence type="predicted"/>
<dbReference type="Proteomes" id="UP000029549">
    <property type="component" value="Unassembled WGS sequence"/>
</dbReference>
<dbReference type="AlphaFoldDB" id="A0A0E3BQJ4"/>
<dbReference type="EMBL" id="AWTP01000164">
    <property type="protein sequence ID" value="KGH03996.1"/>
    <property type="molecule type" value="Genomic_DNA"/>
</dbReference>